<dbReference type="EMBL" id="JAOTIF010000024">
    <property type="protein sequence ID" value="MCU7551858.1"/>
    <property type="molecule type" value="Genomic_DNA"/>
</dbReference>
<gene>
    <name evidence="1" type="ORF">OCK74_22250</name>
</gene>
<evidence type="ECO:0000313" key="2">
    <source>
        <dbReference type="Proteomes" id="UP001155483"/>
    </source>
</evidence>
<name>A0A9X3BJZ2_9BACT</name>
<keyword evidence="2" id="KW-1185">Reference proteome</keyword>
<proteinExistence type="predicted"/>
<protein>
    <submittedName>
        <fullName evidence="1">Uncharacterized protein</fullName>
    </submittedName>
</protein>
<dbReference type="Proteomes" id="UP001155483">
    <property type="component" value="Unassembled WGS sequence"/>
</dbReference>
<reference evidence="1" key="1">
    <citation type="submission" date="2022-09" db="EMBL/GenBank/DDBJ databases">
        <authorList>
            <person name="Yuan C."/>
            <person name="Ke Z."/>
        </authorList>
    </citation>
    <scope>NUCLEOTIDE SEQUENCE</scope>
    <source>
        <strain evidence="1">LB-8</strain>
    </source>
</reference>
<evidence type="ECO:0000313" key="1">
    <source>
        <dbReference type="EMBL" id="MCU7551858.1"/>
    </source>
</evidence>
<dbReference type="AlphaFoldDB" id="A0A9X3BJZ2"/>
<organism evidence="1 2">
    <name type="scientific">Paraflavisolibacter caeni</name>
    <dbReference type="NCBI Taxonomy" id="2982496"/>
    <lineage>
        <taxon>Bacteria</taxon>
        <taxon>Pseudomonadati</taxon>
        <taxon>Bacteroidota</taxon>
        <taxon>Chitinophagia</taxon>
        <taxon>Chitinophagales</taxon>
        <taxon>Chitinophagaceae</taxon>
        <taxon>Paraflavisolibacter</taxon>
    </lineage>
</organism>
<dbReference type="RefSeq" id="WP_279299296.1">
    <property type="nucleotide sequence ID" value="NZ_JAOTIF010000024.1"/>
</dbReference>
<accession>A0A9X3BJZ2</accession>
<sequence length="146" mass="17080">MINKVTGLLAYFSKLVLENNISLSCQEVLNDCIIGIDGIHRKILVVKQTHTSYYQWRMIDFDEIMNCSVKKTYSSIKAGELKERTIEAYLEQIDLRLELLNKKEPVEIPFYKQNNKGLQVPELDRKAKNWQIMLSKMSRRQLKSIA</sequence>
<reference evidence="1" key="2">
    <citation type="submission" date="2023-04" db="EMBL/GenBank/DDBJ databases">
        <title>Paracnuella aquatica gen. nov., sp. nov., a member of the family Chitinophagaceae isolated from a hot spring.</title>
        <authorList>
            <person name="Wang C."/>
        </authorList>
    </citation>
    <scope>NUCLEOTIDE SEQUENCE</scope>
    <source>
        <strain evidence="1">LB-8</strain>
    </source>
</reference>
<comment type="caution">
    <text evidence="1">The sequence shown here is derived from an EMBL/GenBank/DDBJ whole genome shotgun (WGS) entry which is preliminary data.</text>
</comment>